<dbReference type="InterPro" id="IPR036034">
    <property type="entry name" value="PDZ_sf"/>
</dbReference>
<gene>
    <name evidence="3" type="ORF">G3570_13560</name>
</gene>
<dbReference type="SUPFAM" id="SSF55486">
    <property type="entry name" value="Metalloproteases ('zincins'), catalytic domain"/>
    <property type="match status" value="1"/>
</dbReference>
<proteinExistence type="predicted"/>
<protein>
    <submittedName>
        <fullName evidence="3">M61 family metallopeptidase</fullName>
    </submittedName>
</protein>
<evidence type="ECO:0000313" key="4">
    <source>
        <dbReference type="Proteomes" id="UP000473278"/>
    </source>
</evidence>
<dbReference type="Pfam" id="PF05299">
    <property type="entry name" value="Peptidase_M61"/>
    <property type="match status" value="1"/>
</dbReference>
<dbReference type="Proteomes" id="UP000473278">
    <property type="component" value="Unassembled WGS sequence"/>
</dbReference>
<sequence>MKQAILLILAAVYVTIGCGVQTNVDGNIRYDIRFPNAAHHEAEITLTITDLDAIPVKVSMSRTSPGRYALHEFAKNVYNVNAIDGEGDTLDIFQPDLHNWIVSGHNGTLKFSYTLYANHVDGTYSGVNEQHAHLNIPASLVWAQGTEMQNMTIAFHPPEGSNWKVATQLKSTEDPYVFTAPNFGYLMDSPTELSNFMLREWTVPADTTNYNIRLALHHNGTEKQADEYAEMAKKVVEEQIAVYGEPPSYDYGSYTFIADYLPYVYGDGMEHRNSTILTSQRSLEEGAMRNLYTLSHEYFHGWNVERIRPQSLEPFAFQEANVSGSLWFAEGFTSYYDDLIVRRAGLIDDREYGLGWGGTLNYVLNSPGNQFYSPVEMSMQAPFVDAATSVDDQNKENTFISYYSWGAVIGLGLDLKLRTEFENITLDDYMRAMWQTYGIPEKPYRLEDLKNTLAKVTGNRQFAQDFFDRHIYGSDMIELKPLFANAGFLLRNEFPGKAVISYGSERINFKAGRPTITENTLIGSPLYKAGIDQDDVLISLGGETITNARDLQRILNAHSPGDTLGVSYESVGERYDTTLVLVEDPTLELLPYEQAGMEVTEEMKTFRESWLGSKVTSDE</sequence>
<dbReference type="Gene3D" id="1.10.390.10">
    <property type="entry name" value="Neutral Protease Domain 2"/>
    <property type="match status" value="1"/>
</dbReference>
<keyword evidence="4" id="KW-1185">Reference proteome</keyword>
<feature type="domain" description="Peptidase M61 N-terminal" evidence="2">
    <location>
        <begin position="29"/>
        <end position="195"/>
    </location>
</feature>
<dbReference type="PIRSF" id="PIRSF016493">
    <property type="entry name" value="Glycyl_aminpptds"/>
    <property type="match status" value="1"/>
</dbReference>
<comment type="caution">
    <text evidence="3">The sequence shown here is derived from an EMBL/GenBank/DDBJ whole genome shotgun (WGS) entry which is preliminary data.</text>
</comment>
<name>A0A6M1SRF1_9BACT</name>
<dbReference type="EMBL" id="JAALLT010000004">
    <property type="protein sequence ID" value="NGP77669.1"/>
    <property type="molecule type" value="Genomic_DNA"/>
</dbReference>
<dbReference type="AlphaFoldDB" id="A0A6M1SRF1"/>
<dbReference type="InterPro" id="IPR027268">
    <property type="entry name" value="Peptidase_M4/M1_CTD_sf"/>
</dbReference>
<dbReference type="Gene3D" id="2.60.40.3650">
    <property type="match status" value="1"/>
</dbReference>
<reference evidence="3 4" key="1">
    <citation type="submission" date="2020-02" db="EMBL/GenBank/DDBJ databases">
        <title>Balneolaceae bacterium YR4-1, complete genome.</title>
        <authorList>
            <person name="Li Y."/>
            <person name="Wu S."/>
        </authorList>
    </citation>
    <scope>NUCLEOTIDE SEQUENCE [LARGE SCALE GENOMIC DNA]</scope>
    <source>
        <strain evidence="3 4">YR4-1</strain>
    </source>
</reference>
<evidence type="ECO:0000313" key="3">
    <source>
        <dbReference type="EMBL" id="NGP77669.1"/>
    </source>
</evidence>
<evidence type="ECO:0000259" key="1">
    <source>
        <dbReference type="Pfam" id="PF05299"/>
    </source>
</evidence>
<dbReference type="Pfam" id="PF17899">
    <property type="entry name" value="Peptidase_M61_N"/>
    <property type="match status" value="1"/>
</dbReference>
<dbReference type="InterPro" id="IPR040756">
    <property type="entry name" value="Peptidase_M61_N"/>
</dbReference>
<dbReference type="InterPro" id="IPR007963">
    <property type="entry name" value="Peptidase_M61_catalytic"/>
</dbReference>
<dbReference type="PROSITE" id="PS51257">
    <property type="entry name" value="PROKAR_LIPOPROTEIN"/>
    <property type="match status" value="1"/>
</dbReference>
<evidence type="ECO:0000259" key="2">
    <source>
        <dbReference type="Pfam" id="PF17899"/>
    </source>
</evidence>
<organism evidence="3 4">
    <name type="scientific">Halalkalibaculum roseum</name>
    <dbReference type="NCBI Taxonomy" id="2709311"/>
    <lineage>
        <taxon>Bacteria</taxon>
        <taxon>Pseudomonadati</taxon>
        <taxon>Balneolota</taxon>
        <taxon>Balneolia</taxon>
        <taxon>Balneolales</taxon>
        <taxon>Balneolaceae</taxon>
        <taxon>Halalkalibaculum</taxon>
    </lineage>
</organism>
<dbReference type="SUPFAM" id="SSF50156">
    <property type="entry name" value="PDZ domain-like"/>
    <property type="match status" value="1"/>
</dbReference>
<feature type="domain" description="Peptidase M61 catalytic" evidence="1">
    <location>
        <begin position="291"/>
        <end position="409"/>
    </location>
</feature>
<accession>A0A6M1SRF1</accession>
<dbReference type="InterPro" id="IPR024191">
    <property type="entry name" value="Peptidase_M61"/>
</dbReference>
<dbReference type="Gene3D" id="2.30.42.10">
    <property type="match status" value="1"/>
</dbReference>